<dbReference type="Proteomes" id="UP001214638">
    <property type="component" value="Unassembled WGS sequence"/>
</dbReference>
<dbReference type="InterPro" id="IPR011990">
    <property type="entry name" value="TPR-like_helical_dom_sf"/>
</dbReference>
<dbReference type="PROSITE" id="PS50005">
    <property type="entry name" value="TPR"/>
    <property type="match status" value="2"/>
</dbReference>
<accession>A0AAD9PM30</accession>
<evidence type="ECO:0000313" key="6">
    <source>
        <dbReference type="Proteomes" id="UP001214638"/>
    </source>
</evidence>
<gene>
    <name evidence="5" type="ORF">BdWA1_000385</name>
</gene>
<dbReference type="Pfam" id="PF13181">
    <property type="entry name" value="TPR_8"/>
    <property type="match status" value="2"/>
</dbReference>
<protein>
    <submittedName>
        <fullName evidence="5">Bifunctional Tetratricopeptide-like helical domain superfamily/Tetratricopeptide repeat protein TTC27-Emw1/Tetratricopeptide repeat</fullName>
    </submittedName>
</protein>
<feature type="repeat" description="TPR" evidence="3">
    <location>
        <begin position="663"/>
        <end position="696"/>
    </location>
</feature>
<keyword evidence="2 3" id="KW-0802">TPR repeat</keyword>
<comment type="caution">
    <text evidence="5">The sequence shown here is derived from an EMBL/GenBank/DDBJ whole genome shotgun (WGS) entry which is preliminary data.</text>
</comment>
<evidence type="ECO:0000256" key="4">
    <source>
        <dbReference type="SAM" id="Coils"/>
    </source>
</evidence>
<keyword evidence="4" id="KW-0175">Coiled coil</keyword>
<feature type="coiled-coil region" evidence="4">
    <location>
        <begin position="857"/>
        <end position="884"/>
    </location>
</feature>
<feature type="repeat" description="TPR" evidence="3">
    <location>
        <begin position="697"/>
        <end position="730"/>
    </location>
</feature>
<dbReference type="InterPro" id="IPR044244">
    <property type="entry name" value="TTC27/Emw1"/>
</dbReference>
<proteinExistence type="predicted"/>
<evidence type="ECO:0000256" key="3">
    <source>
        <dbReference type="PROSITE-ProRule" id="PRU00339"/>
    </source>
</evidence>
<keyword evidence="1" id="KW-0677">Repeat</keyword>
<evidence type="ECO:0000256" key="2">
    <source>
        <dbReference type="ARBA" id="ARBA00022803"/>
    </source>
</evidence>
<reference evidence="5" key="1">
    <citation type="journal article" date="2023" name="Nat. Microbiol.">
        <title>Babesia duncani multi-omics identifies virulence factors and drug targets.</title>
        <authorList>
            <person name="Singh P."/>
            <person name="Lonardi S."/>
            <person name="Liang Q."/>
            <person name="Vydyam P."/>
            <person name="Khabirova E."/>
            <person name="Fang T."/>
            <person name="Gihaz S."/>
            <person name="Thekkiniath J."/>
            <person name="Munshi M."/>
            <person name="Abel S."/>
            <person name="Ciampossin L."/>
            <person name="Batugedara G."/>
            <person name="Gupta M."/>
            <person name="Lu X.M."/>
            <person name="Lenz T."/>
            <person name="Chakravarty S."/>
            <person name="Cornillot E."/>
            <person name="Hu Y."/>
            <person name="Ma W."/>
            <person name="Gonzalez L.M."/>
            <person name="Sanchez S."/>
            <person name="Estrada K."/>
            <person name="Sanchez-Flores A."/>
            <person name="Montero E."/>
            <person name="Harb O.S."/>
            <person name="Le Roch K.G."/>
            <person name="Mamoun C.B."/>
        </authorList>
    </citation>
    <scope>NUCLEOTIDE SEQUENCE</scope>
    <source>
        <strain evidence="5">WA1</strain>
    </source>
</reference>
<organism evidence="5 6">
    <name type="scientific">Babesia duncani</name>
    <dbReference type="NCBI Taxonomy" id="323732"/>
    <lineage>
        <taxon>Eukaryota</taxon>
        <taxon>Sar</taxon>
        <taxon>Alveolata</taxon>
        <taxon>Apicomplexa</taxon>
        <taxon>Aconoidasida</taxon>
        <taxon>Piroplasmida</taxon>
        <taxon>Babesiidae</taxon>
        <taxon>Babesia</taxon>
    </lineage>
</organism>
<dbReference type="PANTHER" id="PTHR16193:SF0">
    <property type="entry name" value="TETRATRICOPEPTIDE REPEAT PROTEIN 27"/>
    <property type="match status" value="1"/>
</dbReference>
<dbReference type="PANTHER" id="PTHR16193">
    <property type="entry name" value="TETRATRICOPEPTIDE REPEAT PROTEIN 27"/>
    <property type="match status" value="1"/>
</dbReference>
<dbReference type="InterPro" id="IPR019734">
    <property type="entry name" value="TPR_rpt"/>
</dbReference>
<dbReference type="SUPFAM" id="SSF48452">
    <property type="entry name" value="TPR-like"/>
    <property type="match status" value="1"/>
</dbReference>
<dbReference type="KEGG" id="bdw:94334683"/>
<dbReference type="RefSeq" id="XP_067804228.1">
    <property type="nucleotide sequence ID" value="XM_067945437.1"/>
</dbReference>
<dbReference type="AlphaFoldDB" id="A0AAD9PM30"/>
<sequence>MEVKESHDLWALELCLLHQEEITKECLINKFSIVDRSRIKALVLFIGHVNNVELFEGILHFERELGKPTLLTKINENEVFVDSKALFRYLVNASREYMNNNAEDAFTNVYILGISCLLLNIFIRANWTGPPLTVLSDSDKLLAESYKNKAVQNDIDDDVSLDGLLLSCNETNAFTAFAKEKLSNEYIQRCVLGSPDVSSFDLKFNESQFSILTKSILDDLSLQGEVIYPGVKGIAYFFASVAFLSTLTDDSGVKNNINVKSKLKSIGIWQCRQAFVWQRIIQDAMHSPCSFLMKVSVIEFVDLLKYSNILNADFDCSICEKDILKQVVLIPEDKNQYCPSENQIAQSLLSVQKAQLDVDNNMKALFLTELLQRLPYYNMNKLFEKLLESACDYIGFHFTFTGKLGIRRKYQTRSLPQLVVATSGNVNSKSSQENLGSGQAGPACIDLSCIDNQTDLLEAPKLESQETSKILCGTEQVLLLARGLNIINSIPVGDELGLQYANAIVVKCLESSKVQQYWLLTSLALWIRCKTEYHRTKTVERATLQLHSIHDGFFEHNVKASEKLKYFWGCCYPTGWEIQIEIAKRMLKIGSFMTAFEIYNKLKMYEYASECLIMTNRLQDAKKYVMSMLKEYPTPMLWCHLGDIENKIEHYETAWNLSKNTCARAQRAMGAYYFKLADFSKSVECLECALSINPMRESSLFLLGCCFLKLNKMEPAISAFARVVSIDSESCDAWANMCSAHLSLKNYKQAKICIEQALKVNTGKWQLWDILLRISVTTRDVSSVCRAINNIISLGQKANIEPWVFAFLVDSIISNRLTESIENIVTKTMENITKEITDNAEIWNLYAKYHSFQKNYVTAYEATLKEYRKIVEAIEINLTRVQADDDAQLEYDVKQLKRLTNCLGGLIVLLKRMTPAQRMERRESLVTTLEAIKSRIKVRTCNVQEQFIKELDDFIESANVEDIIIVND</sequence>
<dbReference type="EMBL" id="JALLKP010000001">
    <property type="protein sequence ID" value="KAK2197386.1"/>
    <property type="molecule type" value="Genomic_DNA"/>
</dbReference>
<dbReference type="GeneID" id="94334683"/>
<keyword evidence="6" id="KW-1185">Reference proteome</keyword>
<evidence type="ECO:0000313" key="5">
    <source>
        <dbReference type="EMBL" id="KAK2197386.1"/>
    </source>
</evidence>
<evidence type="ECO:0000256" key="1">
    <source>
        <dbReference type="ARBA" id="ARBA00022737"/>
    </source>
</evidence>
<dbReference type="SMART" id="SM00028">
    <property type="entry name" value="TPR"/>
    <property type="match status" value="3"/>
</dbReference>
<dbReference type="Gene3D" id="1.25.40.10">
    <property type="entry name" value="Tetratricopeptide repeat domain"/>
    <property type="match status" value="1"/>
</dbReference>
<name>A0AAD9PM30_9APIC</name>